<comment type="caution">
    <text evidence="4">The sequence shown here is derived from an EMBL/GenBank/DDBJ whole genome shotgun (WGS) entry which is preliminary data.</text>
</comment>
<dbReference type="InterPro" id="IPR004017">
    <property type="entry name" value="Cys_rich_dom"/>
</dbReference>
<dbReference type="PANTHER" id="PTHR42947:SF1">
    <property type="entry name" value="COB--COM HETERODISULFIDE REDUCTASE SUBUNIT B 1"/>
    <property type="match status" value="1"/>
</dbReference>
<reference evidence="5 7" key="2">
    <citation type="submission" date="2018-01" db="EMBL/GenBank/DDBJ databases">
        <title>Novel co-symbiosis in the lucinid bivalve Phacoides pectinatus.</title>
        <authorList>
            <person name="Lim S.J."/>
            <person name="Davis B.G."/>
            <person name="Gill D.E."/>
            <person name="Engel A.S."/>
            <person name="Anderson L.C."/>
            <person name="Campbell B.J."/>
        </authorList>
    </citation>
    <scope>NUCLEOTIDE SEQUENCE [LARGE SCALE GENOMIC DNA]</scope>
    <source>
        <strain evidence="5">N3_P5</strain>
    </source>
</reference>
<evidence type="ECO:0000313" key="5">
    <source>
        <dbReference type="EMBL" id="PUD98305.1"/>
    </source>
</evidence>
<proteinExistence type="predicted"/>
<evidence type="ECO:0000313" key="4">
    <source>
        <dbReference type="EMBL" id="OQX33742.1"/>
    </source>
</evidence>
<dbReference type="Gene3D" id="1.20.1050.140">
    <property type="match status" value="1"/>
</dbReference>
<dbReference type="Proteomes" id="UP000250928">
    <property type="component" value="Unassembled WGS sequence"/>
</dbReference>
<evidence type="ECO:0000256" key="2">
    <source>
        <dbReference type="SAM" id="MobiDB-lite"/>
    </source>
</evidence>
<feature type="domain" description="Cysteine-rich" evidence="3">
    <location>
        <begin position="158"/>
        <end position="244"/>
    </location>
</feature>
<reference evidence="4 6" key="1">
    <citation type="submission" date="2017-02" db="EMBL/GenBank/DDBJ databases">
        <title>Novel co-symbiosis in the unique lucinid bivalve Phacoides pectinatus.</title>
        <authorList>
            <person name="Lim S.J."/>
            <person name="Davis B.G."/>
            <person name="Gill D.E."/>
            <person name="Engel A.S."/>
            <person name="Anderson L.C."/>
            <person name="Campbell B.J."/>
        </authorList>
    </citation>
    <scope>NUCLEOTIDE SEQUENCE [LARGE SCALE GENOMIC DNA]</scope>
    <source>
        <strain evidence="4">LUC13016_P6</strain>
    </source>
</reference>
<evidence type="ECO:0000313" key="6">
    <source>
        <dbReference type="Proteomes" id="UP000243361"/>
    </source>
</evidence>
<organism evidence="4 6">
    <name type="scientific">Candidatus Sedimenticola endophacoides</name>
    <dbReference type="NCBI Taxonomy" id="2548426"/>
    <lineage>
        <taxon>Bacteria</taxon>
        <taxon>Pseudomonadati</taxon>
        <taxon>Pseudomonadota</taxon>
        <taxon>Gammaproteobacteria</taxon>
        <taxon>Chromatiales</taxon>
        <taxon>Sedimenticolaceae</taxon>
        <taxon>Sedimenticola</taxon>
    </lineage>
</organism>
<dbReference type="GO" id="GO:0016491">
    <property type="term" value="F:oxidoreductase activity"/>
    <property type="evidence" value="ECO:0007669"/>
    <property type="project" value="UniProtKB-KW"/>
</dbReference>
<dbReference type="EMBL" id="PQCO01000312">
    <property type="protein sequence ID" value="PUD98305.1"/>
    <property type="molecule type" value="Genomic_DNA"/>
</dbReference>
<keyword evidence="6" id="KW-1185">Reference proteome</keyword>
<dbReference type="AlphaFoldDB" id="A0A657Q6M7"/>
<evidence type="ECO:0000256" key="1">
    <source>
        <dbReference type="ARBA" id="ARBA00023002"/>
    </source>
</evidence>
<dbReference type="Gene3D" id="3.40.50.11810">
    <property type="match status" value="1"/>
</dbReference>
<dbReference type="InterPro" id="IPR051278">
    <property type="entry name" value="HdrB/HdrD_reductase"/>
</dbReference>
<sequence length="299" mass="32447">MAKKEVSFYPGCSSQKGASSSNLMRSMDALCADLDIQLNEIPDWNCCAASIGYGTGGELPRLTMSARNIALSETHNPGQEIVATCAACWLATREVQERLNHDRQMFQDANTALGEAGLSYQGDTKIRHIVEVLIEDIGYAAISEKVKKPLEGIKIAGYVGCQTNRPFGIAGESFENPLYLDRMIEAVGADSIPTYEKKVQCCGGALAFSEPEKSQEMIKGIIEAAYDHGANAIVTPCPLCQANVEIYQDQINAAHGTQFNMPVVYYSQLMNIAFGRSLSESALDGQVVRFKELEALAGK</sequence>
<evidence type="ECO:0000313" key="7">
    <source>
        <dbReference type="Proteomes" id="UP000250928"/>
    </source>
</evidence>
<dbReference type="EMBL" id="MUIE01000271">
    <property type="protein sequence ID" value="OQX33742.1"/>
    <property type="molecule type" value="Genomic_DNA"/>
</dbReference>
<evidence type="ECO:0000259" key="3">
    <source>
        <dbReference type="Pfam" id="PF02754"/>
    </source>
</evidence>
<feature type="region of interest" description="Disordered" evidence="2">
    <location>
        <begin position="1"/>
        <end position="20"/>
    </location>
</feature>
<protein>
    <submittedName>
        <fullName evidence="4">Heterodisulfide reductase</fullName>
    </submittedName>
</protein>
<accession>A0A657Q6M7</accession>
<dbReference type="Pfam" id="PF02754">
    <property type="entry name" value="CCG"/>
    <property type="match status" value="2"/>
</dbReference>
<dbReference type="Proteomes" id="UP000243361">
    <property type="component" value="Unassembled WGS sequence"/>
</dbReference>
<keyword evidence="1" id="KW-0560">Oxidoreductase</keyword>
<name>A0A657Q6M7_9GAMM</name>
<feature type="domain" description="Cysteine-rich" evidence="3">
    <location>
        <begin position="6"/>
        <end position="89"/>
    </location>
</feature>
<gene>
    <name evidence="4" type="ORF">B0D84_04230</name>
    <name evidence="5" type="ORF">C3L24_13025</name>
</gene>
<dbReference type="PANTHER" id="PTHR42947">
    <property type="entry name" value="COB--COM HETERODISULFIDE REDUCTASE SUBUNIT B 1"/>
    <property type="match status" value="1"/>
</dbReference>